<protein>
    <submittedName>
        <fullName evidence="2">Uncharacterized protein</fullName>
    </submittedName>
</protein>
<feature type="signal peptide" evidence="1">
    <location>
        <begin position="1"/>
        <end position="24"/>
    </location>
</feature>
<evidence type="ECO:0000313" key="3">
    <source>
        <dbReference type="Proteomes" id="UP001321760"/>
    </source>
</evidence>
<feature type="chain" id="PRO_5043698518" evidence="1">
    <location>
        <begin position="25"/>
        <end position="160"/>
    </location>
</feature>
<evidence type="ECO:0000256" key="1">
    <source>
        <dbReference type="SAM" id="SignalP"/>
    </source>
</evidence>
<dbReference type="Gene3D" id="2.60.20.10">
    <property type="entry name" value="Crystallins"/>
    <property type="match status" value="1"/>
</dbReference>
<proteinExistence type="predicted"/>
<dbReference type="AlphaFoldDB" id="A0AAV9GNE8"/>
<name>A0AAV9GNE8_9PEZI</name>
<gene>
    <name evidence="2" type="ORF">QBC34DRAFT_425955</name>
</gene>
<dbReference type="SUPFAM" id="SSF49695">
    <property type="entry name" value="gamma-Crystallin-like"/>
    <property type="match status" value="1"/>
</dbReference>
<reference evidence="2" key="1">
    <citation type="journal article" date="2023" name="Mol. Phylogenet. Evol.">
        <title>Genome-scale phylogeny and comparative genomics of the fungal order Sordariales.</title>
        <authorList>
            <person name="Hensen N."/>
            <person name="Bonometti L."/>
            <person name="Westerberg I."/>
            <person name="Brannstrom I.O."/>
            <person name="Guillou S."/>
            <person name="Cros-Aarteil S."/>
            <person name="Calhoun S."/>
            <person name="Haridas S."/>
            <person name="Kuo A."/>
            <person name="Mondo S."/>
            <person name="Pangilinan J."/>
            <person name="Riley R."/>
            <person name="LaButti K."/>
            <person name="Andreopoulos B."/>
            <person name="Lipzen A."/>
            <person name="Chen C."/>
            <person name="Yan M."/>
            <person name="Daum C."/>
            <person name="Ng V."/>
            <person name="Clum A."/>
            <person name="Steindorff A."/>
            <person name="Ohm R.A."/>
            <person name="Martin F."/>
            <person name="Silar P."/>
            <person name="Natvig D.O."/>
            <person name="Lalanne C."/>
            <person name="Gautier V."/>
            <person name="Ament-Velasquez S.L."/>
            <person name="Kruys A."/>
            <person name="Hutchinson M.I."/>
            <person name="Powell A.J."/>
            <person name="Barry K."/>
            <person name="Miller A.N."/>
            <person name="Grigoriev I.V."/>
            <person name="Debuchy R."/>
            <person name="Gladieux P."/>
            <person name="Hiltunen Thoren M."/>
            <person name="Johannesson H."/>
        </authorList>
    </citation>
    <scope>NUCLEOTIDE SEQUENCE</scope>
    <source>
        <strain evidence="2">PSN243</strain>
    </source>
</reference>
<reference evidence="2" key="2">
    <citation type="submission" date="2023-05" db="EMBL/GenBank/DDBJ databases">
        <authorList>
            <consortium name="Lawrence Berkeley National Laboratory"/>
            <person name="Steindorff A."/>
            <person name="Hensen N."/>
            <person name="Bonometti L."/>
            <person name="Westerberg I."/>
            <person name="Brannstrom I.O."/>
            <person name="Guillou S."/>
            <person name="Cros-Aarteil S."/>
            <person name="Calhoun S."/>
            <person name="Haridas S."/>
            <person name="Kuo A."/>
            <person name="Mondo S."/>
            <person name="Pangilinan J."/>
            <person name="Riley R."/>
            <person name="Labutti K."/>
            <person name="Andreopoulos B."/>
            <person name="Lipzen A."/>
            <person name="Chen C."/>
            <person name="Yanf M."/>
            <person name="Daum C."/>
            <person name="Ng V."/>
            <person name="Clum A."/>
            <person name="Ohm R."/>
            <person name="Martin F."/>
            <person name="Silar P."/>
            <person name="Natvig D."/>
            <person name="Lalanne C."/>
            <person name="Gautier V."/>
            <person name="Ament-Velasquez S.L."/>
            <person name="Kruys A."/>
            <person name="Hutchinson M.I."/>
            <person name="Powell A.J."/>
            <person name="Barry K."/>
            <person name="Miller A.N."/>
            <person name="Grigoriev I.V."/>
            <person name="Debuchy R."/>
            <person name="Gladieux P."/>
            <person name="Thoren M.H."/>
            <person name="Johannesson H."/>
        </authorList>
    </citation>
    <scope>NUCLEOTIDE SEQUENCE</scope>
    <source>
        <strain evidence="2">PSN243</strain>
    </source>
</reference>
<keyword evidence="3" id="KW-1185">Reference proteome</keyword>
<dbReference type="Proteomes" id="UP001321760">
    <property type="component" value="Unassembled WGS sequence"/>
</dbReference>
<sequence>MARTLGGLFPLLVTISVFASSAAGVWVQYCEHINFSGACVELVPNVNQCYNVPNHMNDKLSSYKVQNGYCDFFRHANCDDFLWTARNREHNDVSDPRHKDQVTSFRCTHSCCDPNRFFACNLACNLSCQPPPGRPIGVDPGCNLRCAQGCCPEGVQCGGQ</sequence>
<accession>A0AAV9GNE8</accession>
<comment type="caution">
    <text evidence="2">The sequence shown here is derived from an EMBL/GenBank/DDBJ whole genome shotgun (WGS) entry which is preliminary data.</text>
</comment>
<keyword evidence="1" id="KW-0732">Signal</keyword>
<dbReference type="InterPro" id="IPR011024">
    <property type="entry name" value="G_crystallin-like"/>
</dbReference>
<organism evidence="2 3">
    <name type="scientific">Podospora aff. communis PSN243</name>
    <dbReference type="NCBI Taxonomy" id="3040156"/>
    <lineage>
        <taxon>Eukaryota</taxon>
        <taxon>Fungi</taxon>
        <taxon>Dikarya</taxon>
        <taxon>Ascomycota</taxon>
        <taxon>Pezizomycotina</taxon>
        <taxon>Sordariomycetes</taxon>
        <taxon>Sordariomycetidae</taxon>
        <taxon>Sordariales</taxon>
        <taxon>Podosporaceae</taxon>
        <taxon>Podospora</taxon>
    </lineage>
</organism>
<dbReference type="EMBL" id="MU865940">
    <property type="protein sequence ID" value="KAK4448858.1"/>
    <property type="molecule type" value="Genomic_DNA"/>
</dbReference>
<evidence type="ECO:0000313" key="2">
    <source>
        <dbReference type="EMBL" id="KAK4448858.1"/>
    </source>
</evidence>